<proteinExistence type="predicted"/>
<keyword evidence="2" id="KW-0472">Membrane</keyword>
<organism evidence="3 4">
    <name type="scientific">Streptomyces narbonensis</name>
    <dbReference type="NCBI Taxonomy" id="67333"/>
    <lineage>
        <taxon>Bacteria</taxon>
        <taxon>Bacillati</taxon>
        <taxon>Actinomycetota</taxon>
        <taxon>Actinomycetes</taxon>
        <taxon>Kitasatosporales</taxon>
        <taxon>Streptomycetaceae</taxon>
        <taxon>Streptomyces</taxon>
    </lineage>
</organism>
<comment type="caution">
    <text evidence="3">The sequence shown here is derived from an EMBL/GenBank/DDBJ whole genome shotgun (WGS) entry which is preliminary data.</text>
</comment>
<name>A0ABV3C639_9ACTN</name>
<keyword evidence="4" id="KW-1185">Reference proteome</keyword>
<feature type="region of interest" description="Disordered" evidence="1">
    <location>
        <begin position="57"/>
        <end position="83"/>
    </location>
</feature>
<feature type="transmembrane region" description="Helical" evidence="2">
    <location>
        <begin position="138"/>
        <end position="164"/>
    </location>
</feature>
<gene>
    <name evidence="3" type="ORF">AB0A88_08850</name>
</gene>
<evidence type="ECO:0000313" key="3">
    <source>
        <dbReference type="EMBL" id="MEU7070237.1"/>
    </source>
</evidence>
<reference evidence="3 4" key="1">
    <citation type="submission" date="2024-06" db="EMBL/GenBank/DDBJ databases">
        <title>The Natural Products Discovery Center: Release of the First 8490 Sequenced Strains for Exploring Actinobacteria Biosynthetic Diversity.</title>
        <authorList>
            <person name="Kalkreuter E."/>
            <person name="Kautsar S.A."/>
            <person name="Yang D."/>
            <person name="Bader C.D."/>
            <person name="Teijaro C.N."/>
            <person name="Fluegel L."/>
            <person name="Davis C.M."/>
            <person name="Simpson J.R."/>
            <person name="Lauterbach L."/>
            <person name="Steele A.D."/>
            <person name="Gui C."/>
            <person name="Meng S."/>
            <person name="Li G."/>
            <person name="Viehrig K."/>
            <person name="Ye F."/>
            <person name="Su P."/>
            <person name="Kiefer A.F."/>
            <person name="Nichols A."/>
            <person name="Cepeda A.J."/>
            <person name="Yan W."/>
            <person name="Fan B."/>
            <person name="Jiang Y."/>
            <person name="Adhikari A."/>
            <person name="Zheng C.-J."/>
            <person name="Schuster L."/>
            <person name="Cowan T.M."/>
            <person name="Smanski M.J."/>
            <person name="Chevrette M.G."/>
            <person name="De Carvalho L.P.S."/>
            <person name="Shen B."/>
        </authorList>
    </citation>
    <scope>NUCLEOTIDE SEQUENCE [LARGE SCALE GENOMIC DNA]</scope>
    <source>
        <strain evidence="3 4">NPDC045974</strain>
    </source>
</reference>
<dbReference type="RefSeq" id="WP_360019144.1">
    <property type="nucleotide sequence ID" value="NZ_JBEZAE010000004.1"/>
</dbReference>
<keyword evidence="2" id="KW-0812">Transmembrane</keyword>
<sequence>MTETTRMLCARAYRRPDRVAELRRETFGLWAGIRVRFTWHAFLRLLERALRAAIAKKRPSDAAKPQKSRTADQGTGGGGRETGERSSFLGYAYARWVLDWARSGRPVSSPGADFGLISAACRKALSLRRCRVMTQTSAVLLGGALFLLVAPEAGLATVVVGVWLSYYIDRVLARAGVRRYTLGEIEHRSRDSDGRIVSYAKELRAGTAPKYRFRGAGKVWFESQVSIEVTPAEEGTVHAQDPPVTLGERDRPFADFTEDELYVRIQAALEGARDPRPDFLPANRLETFCVAAISEEKWGALSESEWKSLASLAQHGGARHGTGPSPLTARRFLCARRVSWEGELVTSAFVNVAYEDHFLRVVVRPHVLHPVSEDFGERGALPDGSGWRWHARTALHAALDIGFALKRGPGPGPDLEGGSLREAVAQEYVEDMLQWDDVRRYIGMTQRRVYTAVDAFLVSNGVDTGAYRQQTTVIYNSGVINTGSIGGDVDNQAGSAGSDGSQ</sequence>
<dbReference type="Proteomes" id="UP001551329">
    <property type="component" value="Unassembled WGS sequence"/>
</dbReference>
<evidence type="ECO:0000256" key="2">
    <source>
        <dbReference type="SAM" id="Phobius"/>
    </source>
</evidence>
<accession>A0ABV3C639</accession>
<evidence type="ECO:0000256" key="1">
    <source>
        <dbReference type="SAM" id="MobiDB-lite"/>
    </source>
</evidence>
<dbReference type="EMBL" id="JBEZAE010000004">
    <property type="protein sequence ID" value="MEU7070237.1"/>
    <property type="molecule type" value="Genomic_DNA"/>
</dbReference>
<protein>
    <submittedName>
        <fullName evidence="3">Uncharacterized protein</fullName>
    </submittedName>
</protein>
<evidence type="ECO:0000313" key="4">
    <source>
        <dbReference type="Proteomes" id="UP001551329"/>
    </source>
</evidence>
<keyword evidence="2" id="KW-1133">Transmembrane helix</keyword>